<evidence type="ECO:0000256" key="1">
    <source>
        <dbReference type="ARBA" id="ARBA00004651"/>
    </source>
</evidence>
<keyword evidence="3" id="KW-1003">Cell membrane</keyword>
<keyword evidence="2 8" id="KW-0813">Transport</keyword>
<organism evidence="10 11">
    <name type="scientific">Streptosporangium saharense</name>
    <dbReference type="NCBI Taxonomy" id="1706840"/>
    <lineage>
        <taxon>Bacteria</taxon>
        <taxon>Bacillati</taxon>
        <taxon>Actinomycetota</taxon>
        <taxon>Actinomycetes</taxon>
        <taxon>Streptosporangiales</taxon>
        <taxon>Streptosporangiaceae</taxon>
        <taxon>Streptosporangium</taxon>
    </lineage>
</organism>
<evidence type="ECO:0000256" key="5">
    <source>
        <dbReference type="ARBA" id="ARBA00022970"/>
    </source>
</evidence>
<dbReference type="NCBIfam" id="TIGR01726">
    <property type="entry name" value="HEQRo_perm_3TM"/>
    <property type="match status" value="1"/>
</dbReference>
<dbReference type="InterPro" id="IPR000515">
    <property type="entry name" value="MetI-like"/>
</dbReference>
<dbReference type="CDD" id="cd06261">
    <property type="entry name" value="TM_PBP2"/>
    <property type="match status" value="1"/>
</dbReference>
<evidence type="ECO:0000256" key="6">
    <source>
        <dbReference type="ARBA" id="ARBA00022989"/>
    </source>
</evidence>
<name>A0A7W7VLU3_9ACTN</name>
<sequence length="215" mass="22853">MNPLVPPMPGLLTGVAVTLLLGVTSFVLGLVLGGLVTLARLCRNRPLRVAAIAYVSVFRGTPPLVQLMLVYFGLPQLGVRIPPIPSAILTFTLYAGAYLSENLRGGVLAVERGQWDAAGSMGMSHGLALRRVVLPQALRVATPAIGSRFISLMKDTSLASVITVVELTRVAETSGSSSFRYVEAFTVAGAVYWLINTVLSAGQETLERRLGRAYA</sequence>
<proteinExistence type="inferred from homology"/>
<feature type="transmembrane region" description="Helical" evidence="8">
    <location>
        <begin position="51"/>
        <end position="74"/>
    </location>
</feature>
<feature type="transmembrane region" description="Helical" evidence="8">
    <location>
        <begin position="12"/>
        <end position="39"/>
    </location>
</feature>
<evidence type="ECO:0000256" key="8">
    <source>
        <dbReference type="RuleBase" id="RU363032"/>
    </source>
</evidence>
<evidence type="ECO:0000256" key="3">
    <source>
        <dbReference type="ARBA" id="ARBA00022475"/>
    </source>
</evidence>
<protein>
    <submittedName>
        <fullName evidence="10">Cystine transport system permease protein</fullName>
    </submittedName>
</protein>
<keyword evidence="5" id="KW-0029">Amino-acid transport</keyword>
<keyword evidence="4 8" id="KW-0812">Transmembrane</keyword>
<keyword evidence="6 8" id="KW-1133">Transmembrane helix</keyword>
<dbReference type="Proteomes" id="UP000552644">
    <property type="component" value="Unassembled WGS sequence"/>
</dbReference>
<dbReference type="GO" id="GO:0043190">
    <property type="term" value="C:ATP-binding cassette (ABC) transporter complex"/>
    <property type="evidence" value="ECO:0007669"/>
    <property type="project" value="InterPro"/>
</dbReference>
<dbReference type="Pfam" id="PF00528">
    <property type="entry name" value="BPD_transp_1"/>
    <property type="match status" value="1"/>
</dbReference>
<dbReference type="PROSITE" id="PS50928">
    <property type="entry name" value="ABC_TM1"/>
    <property type="match status" value="1"/>
</dbReference>
<reference evidence="10 11" key="1">
    <citation type="submission" date="2020-08" db="EMBL/GenBank/DDBJ databases">
        <title>Genomic Encyclopedia of Type Strains, Phase III (KMG-III): the genomes of soil and plant-associated and newly described type strains.</title>
        <authorList>
            <person name="Whitman W."/>
        </authorList>
    </citation>
    <scope>NUCLEOTIDE SEQUENCE [LARGE SCALE GENOMIC DNA]</scope>
    <source>
        <strain evidence="10 11">CECT 8840</strain>
    </source>
</reference>
<evidence type="ECO:0000256" key="2">
    <source>
        <dbReference type="ARBA" id="ARBA00022448"/>
    </source>
</evidence>
<dbReference type="RefSeq" id="WP_184713747.1">
    <property type="nucleotide sequence ID" value="NZ_JACHJP010000002.1"/>
</dbReference>
<gene>
    <name evidence="10" type="ORF">FHS44_002112</name>
</gene>
<evidence type="ECO:0000313" key="11">
    <source>
        <dbReference type="Proteomes" id="UP000552644"/>
    </source>
</evidence>
<dbReference type="SUPFAM" id="SSF161098">
    <property type="entry name" value="MetI-like"/>
    <property type="match status" value="1"/>
</dbReference>
<evidence type="ECO:0000256" key="4">
    <source>
        <dbReference type="ARBA" id="ARBA00022692"/>
    </source>
</evidence>
<dbReference type="AlphaFoldDB" id="A0A7W7VLU3"/>
<dbReference type="InterPro" id="IPR043429">
    <property type="entry name" value="ArtM/GltK/GlnP/TcyL/YhdX-like"/>
</dbReference>
<keyword evidence="7 8" id="KW-0472">Membrane</keyword>
<evidence type="ECO:0000259" key="9">
    <source>
        <dbReference type="PROSITE" id="PS50928"/>
    </source>
</evidence>
<comment type="caution">
    <text evidence="10">The sequence shown here is derived from an EMBL/GenBank/DDBJ whole genome shotgun (WGS) entry which is preliminary data.</text>
</comment>
<keyword evidence="11" id="KW-1185">Reference proteome</keyword>
<dbReference type="EMBL" id="JACHJP010000002">
    <property type="protein sequence ID" value="MBB4915027.1"/>
    <property type="molecule type" value="Genomic_DNA"/>
</dbReference>
<evidence type="ECO:0000256" key="7">
    <source>
        <dbReference type="ARBA" id="ARBA00023136"/>
    </source>
</evidence>
<accession>A0A7W7VLU3</accession>
<comment type="similarity">
    <text evidence="8">Belongs to the binding-protein-dependent transport system permease family.</text>
</comment>
<dbReference type="FunFam" id="1.10.3720.10:FF:000006">
    <property type="entry name" value="Glutamate/aspartate ABC transporter, permease protein GltK"/>
    <property type="match status" value="1"/>
</dbReference>
<feature type="domain" description="ABC transmembrane type-1" evidence="9">
    <location>
        <begin position="15"/>
        <end position="200"/>
    </location>
</feature>
<dbReference type="GO" id="GO:0006865">
    <property type="term" value="P:amino acid transport"/>
    <property type="evidence" value="ECO:0007669"/>
    <property type="project" value="UniProtKB-KW"/>
</dbReference>
<dbReference type="GO" id="GO:0022857">
    <property type="term" value="F:transmembrane transporter activity"/>
    <property type="evidence" value="ECO:0007669"/>
    <property type="project" value="InterPro"/>
</dbReference>
<dbReference type="InterPro" id="IPR010065">
    <property type="entry name" value="AA_ABC_transptr_permease_3TM"/>
</dbReference>
<dbReference type="Gene3D" id="1.10.3720.10">
    <property type="entry name" value="MetI-like"/>
    <property type="match status" value="1"/>
</dbReference>
<dbReference type="PANTHER" id="PTHR30614:SF0">
    <property type="entry name" value="L-CYSTINE TRANSPORT SYSTEM PERMEASE PROTEIN TCYL"/>
    <property type="match status" value="1"/>
</dbReference>
<dbReference type="InterPro" id="IPR035906">
    <property type="entry name" value="MetI-like_sf"/>
</dbReference>
<dbReference type="PANTHER" id="PTHR30614">
    <property type="entry name" value="MEMBRANE COMPONENT OF AMINO ACID ABC TRANSPORTER"/>
    <property type="match status" value="1"/>
</dbReference>
<evidence type="ECO:0000313" key="10">
    <source>
        <dbReference type="EMBL" id="MBB4915027.1"/>
    </source>
</evidence>
<comment type="subcellular location">
    <subcellularLocation>
        <location evidence="1 8">Cell membrane</location>
        <topology evidence="1 8">Multi-pass membrane protein</topology>
    </subcellularLocation>
</comment>